<comment type="similarity">
    <text evidence="1">Belongs to the SPT2 family.</text>
</comment>
<sequence length="337" mass="37022">MPIGDILAQITGEPSPTATTHTIPPLPKRKPDEQLRKPVDKIQRTGPPTGGSSNPTTQVSKRPAADSSMAKMKLSQNGRPSLQSPSTTFKNGQPTPPPQSESAKPPKKGSYAEIMARGKAAQATLGQVGKIQHKKIEKLPSKREREEMKATKAHNLQKNLGPNGKFRKAGQQLLKDGRNGAEGSERTVSNGKVGTGKKSAEALEEKKVKKAATATTGYTGTARPKLGAKVSSRPSASGSSRYDRGPDRYRDDRYDSSSKHQFYRSEDEEEEEEEEEDYASDVSSDMEAAAFEVDEEEEEAARIARREDAEALAEENQHKREKEEKRRRLTAMAKARR</sequence>
<dbReference type="InParanoid" id="A0A2J6SGI8"/>
<proteinExistence type="inferred from homology"/>
<feature type="compositionally biased region" description="Basic and acidic residues" evidence="3">
    <location>
        <begin position="137"/>
        <end position="150"/>
    </location>
</feature>
<evidence type="ECO:0000256" key="2">
    <source>
        <dbReference type="ARBA" id="ARBA00023054"/>
    </source>
</evidence>
<evidence type="ECO:0000313" key="4">
    <source>
        <dbReference type="EMBL" id="PMD49886.1"/>
    </source>
</evidence>
<feature type="compositionally biased region" description="Basic and acidic residues" evidence="3">
    <location>
        <begin position="198"/>
        <end position="207"/>
    </location>
</feature>
<dbReference type="OrthoDB" id="5430658at2759"/>
<feature type="compositionally biased region" description="Basic and acidic residues" evidence="3">
    <location>
        <begin position="175"/>
        <end position="185"/>
    </location>
</feature>
<evidence type="ECO:0008006" key="6">
    <source>
        <dbReference type="Google" id="ProtNLM"/>
    </source>
</evidence>
<feature type="compositionally biased region" description="Polar residues" evidence="3">
    <location>
        <begin position="50"/>
        <end position="60"/>
    </location>
</feature>
<dbReference type="Proteomes" id="UP000235371">
    <property type="component" value="Unassembled WGS sequence"/>
</dbReference>
<feature type="compositionally biased region" description="Polar residues" evidence="3">
    <location>
        <begin position="12"/>
        <end position="22"/>
    </location>
</feature>
<dbReference type="EMBL" id="KZ613919">
    <property type="protein sequence ID" value="PMD49886.1"/>
    <property type="molecule type" value="Genomic_DNA"/>
</dbReference>
<dbReference type="RefSeq" id="XP_024726790.1">
    <property type="nucleotide sequence ID" value="XM_024882112.1"/>
</dbReference>
<accession>A0A2J6SGI8</accession>
<gene>
    <name evidence="4" type="ORF">K444DRAFT_622491</name>
</gene>
<evidence type="ECO:0000313" key="5">
    <source>
        <dbReference type="Proteomes" id="UP000235371"/>
    </source>
</evidence>
<feature type="compositionally biased region" description="Low complexity" evidence="3">
    <location>
        <begin position="211"/>
        <end position="222"/>
    </location>
</feature>
<name>A0A2J6SGI8_9HELO</name>
<feature type="compositionally biased region" description="Basic and acidic residues" evidence="3">
    <location>
        <begin position="29"/>
        <end position="43"/>
    </location>
</feature>
<dbReference type="STRING" id="1095630.A0A2J6SGI8"/>
<dbReference type="InterPro" id="IPR013256">
    <property type="entry name" value="Chromatin_SPT2"/>
</dbReference>
<feature type="compositionally biased region" description="Polar residues" evidence="3">
    <location>
        <begin position="74"/>
        <end position="93"/>
    </location>
</feature>
<evidence type="ECO:0000256" key="1">
    <source>
        <dbReference type="ARBA" id="ARBA00006461"/>
    </source>
</evidence>
<feature type="compositionally biased region" description="Basic and acidic residues" evidence="3">
    <location>
        <begin position="300"/>
        <end position="326"/>
    </location>
</feature>
<feature type="compositionally biased region" description="Acidic residues" evidence="3">
    <location>
        <begin position="266"/>
        <end position="279"/>
    </location>
</feature>
<protein>
    <recommendedName>
        <fullName evidence="6">SPT2-domain-containing protein</fullName>
    </recommendedName>
</protein>
<reference evidence="4 5" key="1">
    <citation type="submission" date="2016-04" db="EMBL/GenBank/DDBJ databases">
        <title>A degradative enzymes factory behind the ericoid mycorrhizal symbiosis.</title>
        <authorList>
            <consortium name="DOE Joint Genome Institute"/>
            <person name="Martino E."/>
            <person name="Morin E."/>
            <person name="Grelet G."/>
            <person name="Kuo A."/>
            <person name="Kohler A."/>
            <person name="Daghino S."/>
            <person name="Barry K."/>
            <person name="Choi C."/>
            <person name="Cichocki N."/>
            <person name="Clum A."/>
            <person name="Copeland A."/>
            <person name="Hainaut M."/>
            <person name="Haridas S."/>
            <person name="Labutti K."/>
            <person name="Lindquist E."/>
            <person name="Lipzen A."/>
            <person name="Khouja H.-R."/>
            <person name="Murat C."/>
            <person name="Ohm R."/>
            <person name="Olson A."/>
            <person name="Spatafora J."/>
            <person name="Veneault-Fourrey C."/>
            <person name="Henrissat B."/>
            <person name="Grigoriev I."/>
            <person name="Martin F."/>
            <person name="Perotto S."/>
        </authorList>
    </citation>
    <scope>NUCLEOTIDE SEQUENCE [LARGE SCALE GENOMIC DNA]</scope>
    <source>
        <strain evidence="4 5">E</strain>
    </source>
</reference>
<feature type="compositionally biased region" description="Basic and acidic residues" evidence="3">
    <location>
        <begin position="241"/>
        <end position="258"/>
    </location>
</feature>
<keyword evidence="2" id="KW-0175">Coiled coil</keyword>
<dbReference type="AlphaFoldDB" id="A0A2J6SGI8"/>
<feature type="compositionally biased region" description="Low complexity" evidence="3">
    <location>
        <begin position="231"/>
        <end position="240"/>
    </location>
</feature>
<keyword evidence="5" id="KW-1185">Reference proteome</keyword>
<evidence type="ECO:0000256" key="3">
    <source>
        <dbReference type="SAM" id="MobiDB-lite"/>
    </source>
</evidence>
<dbReference type="GeneID" id="36590189"/>
<feature type="region of interest" description="Disordered" evidence="3">
    <location>
        <begin position="1"/>
        <end position="337"/>
    </location>
</feature>
<dbReference type="SMART" id="SM00784">
    <property type="entry name" value="SPT2"/>
    <property type="match status" value="1"/>
</dbReference>
<organism evidence="4 5">
    <name type="scientific">Hyaloscypha bicolor E</name>
    <dbReference type="NCBI Taxonomy" id="1095630"/>
    <lineage>
        <taxon>Eukaryota</taxon>
        <taxon>Fungi</taxon>
        <taxon>Dikarya</taxon>
        <taxon>Ascomycota</taxon>
        <taxon>Pezizomycotina</taxon>
        <taxon>Leotiomycetes</taxon>
        <taxon>Helotiales</taxon>
        <taxon>Hyaloscyphaceae</taxon>
        <taxon>Hyaloscypha</taxon>
        <taxon>Hyaloscypha bicolor</taxon>
    </lineage>
</organism>
<feature type="compositionally biased region" description="Basic residues" evidence="3">
    <location>
        <begin position="327"/>
        <end position="337"/>
    </location>
</feature>